<dbReference type="Proteomes" id="UP000825051">
    <property type="component" value="Chromosome"/>
</dbReference>
<evidence type="ECO:0000313" key="14">
    <source>
        <dbReference type="EMBL" id="QYM79585.1"/>
    </source>
</evidence>
<dbReference type="Pfam" id="PF02779">
    <property type="entry name" value="Transket_pyr"/>
    <property type="match status" value="1"/>
</dbReference>
<evidence type="ECO:0000256" key="5">
    <source>
        <dbReference type="ARBA" id="ARBA00007317"/>
    </source>
</evidence>
<dbReference type="PROSITE" id="PS50968">
    <property type="entry name" value="BIOTINYL_LIPOYL"/>
    <property type="match status" value="1"/>
</dbReference>
<dbReference type="SMART" id="SM00861">
    <property type="entry name" value="Transket_pyr"/>
    <property type="match status" value="1"/>
</dbReference>
<evidence type="ECO:0000256" key="10">
    <source>
        <dbReference type="ARBA" id="ARBA00023268"/>
    </source>
</evidence>
<dbReference type="Gene3D" id="3.30.559.10">
    <property type="entry name" value="Chloramphenicol acetyltransferase-like domain"/>
    <property type="match status" value="1"/>
</dbReference>
<dbReference type="EC" id="1.2.4.4" evidence="6"/>
<dbReference type="GO" id="GO:0003863">
    <property type="term" value="F:branched-chain 2-oxo acid dehydrogenase activity"/>
    <property type="evidence" value="ECO:0007669"/>
    <property type="project" value="UniProtKB-EC"/>
</dbReference>
<evidence type="ECO:0000256" key="3">
    <source>
        <dbReference type="ARBA" id="ARBA00003906"/>
    </source>
</evidence>
<dbReference type="Pfam" id="PF00364">
    <property type="entry name" value="Biotin_lipoyl"/>
    <property type="match status" value="1"/>
</dbReference>
<dbReference type="InterPro" id="IPR033248">
    <property type="entry name" value="Transketolase_C"/>
</dbReference>
<evidence type="ECO:0000256" key="4">
    <source>
        <dbReference type="ARBA" id="ARBA00004813"/>
    </source>
</evidence>
<dbReference type="SUPFAM" id="SSF51230">
    <property type="entry name" value="Single hybrid motif"/>
    <property type="match status" value="1"/>
</dbReference>
<comment type="function">
    <text evidence="3">E1 component of the 2-oxoglutarate dehydrogenase (OGDH) complex which catalyzes the decarboxylation of 2-oxoglutarate, the first step in the conversion of 2-oxoglutarate to succinyl-CoA and CO(2).</text>
</comment>
<organism evidence="14 15">
    <name type="scientific">Horticoccus luteus</name>
    <dbReference type="NCBI Taxonomy" id="2862869"/>
    <lineage>
        <taxon>Bacteria</taxon>
        <taxon>Pseudomonadati</taxon>
        <taxon>Verrucomicrobiota</taxon>
        <taxon>Opitutia</taxon>
        <taxon>Opitutales</taxon>
        <taxon>Opitutaceae</taxon>
        <taxon>Horticoccus</taxon>
    </lineage>
</organism>
<dbReference type="CDD" id="cd02000">
    <property type="entry name" value="TPP_E1_PDC_ADC_BCADC"/>
    <property type="match status" value="1"/>
</dbReference>
<comment type="pathway">
    <text evidence="4">Carbohydrate metabolism; tricarboxylic acid cycle; succinyl-CoA from 2-oxoglutarate (dehydrogenase route): step 1/1.</text>
</comment>
<dbReference type="Pfam" id="PF00676">
    <property type="entry name" value="E1_dh"/>
    <property type="match status" value="1"/>
</dbReference>
<dbReference type="EMBL" id="CP080507">
    <property type="protein sequence ID" value="QYM79585.1"/>
    <property type="molecule type" value="Genomic_DNA"/>
</dbReference>
<dbReference type="Pfam" id="PF02780">
    <property type="entry name" value="Transketolase_C"/>
    <property type="match status" value="1"/>
</dbReference>
<feature type="region of interest" description="Disordered" evidence="12">
    <location>
        <begin position="786"/>
        <end position="806"/>
    </location>
</feature>
<dbReference type="UniPathway" id="UPA00223">
    <property type="reaction ID" value="UER00997"/>
</dbReference>
<keyword evidence="15" id="KW-1185">Reference proteome</keyword>
<dbReference type="SUPFAM" id="SSF52922">
    <property type="entry name" value="TK C-terminal domain-like"/>
    <property type="match status" value="1"/>
</dbReference>
<dbReference type="InterPro" id="IPR000089">
    <property type="entry name" value="Biotin_lipoyl"/>
</dbReference>
<evidence type="ECO:0000256" key="8">
    <source>
        <dbReference type="ARBA" id="ARBA00023002"/>
    </source>
</evidence>
<dbReference type="PROSITE" id="PS00189">
    <property type="entry name" value="LIPOYL"/>
    <property type="match status" value="1"/>
</dbReference>
<dbReference type="InterPro" id="IPR023213">
    <property type="entry name" value="CAT-like_dom_sf"/>
</dbReference>
<keyword evidence="9" id="KW-0786">Thiamine pyrophosphate</keyword>
<dbReference type="Gene3D" id="2.40.50.100">
    <property type="match status" value="1"/>
</dbReference>
<dbReference type="RefSeq" id="WP_220163658.1">
    <property type="nucleotide sequence ID" value="NZ_CP080507.1"/>
</dbReference>
<dbReference type="Gene3D" id="3.40.50.920">
    <property type="match status" value="1"/>
</dbReference>
<reference evidence="14" key="1">
    <citation type="submission" date="2021-08" db="EMBL/GenBank/DDBJ databases">
        <title>Genome of a novel bacterium of the phylum Verrucomicrobia, Oleiharenicola sp. KSB-15.</title>
        <authorList>
            <person name="Chung J.-H."/>
            <person name="Ahn J.-H."/>
            <person name="Yoon Y."/>
            <person name="Kim D.-Y."/>
            <person name="An S.-H."/>
            <person name="Park I."/>
            <person name="Yeon J."/>
        </authorList>
    </citation>
    <scope>NUCLEOTIDE SEQUENCE</scope>
    <source>
        <strain evidence="14">KSB-15</strain>
    </source>
</reference>
<comment type="cofactor">
    <cofactor evidence="2">
        <name>thiamine diphosphate</name>
        <dbReference type="ChEBI" id="CHEBI:58937"/>
    </cofactor>
</comment>
<dbReference type="PANTHER" id="PTHR42980">
    <property type="entry name" value="2-OXOISOVALERATE DEHYDROGENASE SUBUNIT BETA-RELATED"/>
    <property type="match status" value="1"/>
</dbReference>
<dbReference type="InterPro" id="IPR003016">
    <property type="entry name" value="2-oxoA_DH_lipoyl-BS"/>
</dbReference>
<dbReference type="Pfam" id="PF00198">
    <property type="entry name" value="2-oxoacid_dh"/>
    <property type="match status" value="1"/>
</dbReference>
<evidence type="ECO:0000313" key="15">
    <source>
        <dbReference type="Proteomes" id="UP000825051"/>
    </source>
</evidence>
<evidence type="ECO:0000256" key="11">
    <source>
        <dbReference type="ARBA" id="ARBA00052761"/>
    </source>
</evidence>
<sequence length="1033" mass="111333">MSTLTSTLPAKLKRRLLLAMLESRLGDLREESLNRQGKGHFHVSGRGHEALAAIGVQLKPEDYLAPYYRDRGLVIGRGLTTRQIAMDYFAKRESSSSGRQMPSHYSNRALNIWSVPTPTAAQLLPACGIAWGLQMDGTKGIVVTTLGDASARQGDFYEAICFAQERRLPLLLVVEDNGFGISTPTRGMTPRNLGVLSDEQWRTVDGWDVEQVYAAGQEAIADLRAGRGPVLLWAKMERLSSHTSSDDHAIYRSKEELATLEQRDPIKLLRQQLIADGELTEEQFAKLESELKEKIRADYSVAEKAEEPSAADLETNVWSPPPHLDDEVLKPGKYRMGDVVNLTLRAGLAADRQRVIFGEDVEDPKGGVFRLTQKLSTDFPEQVFNSPLAESTILGVACGLASYGKRPVFEVQFVDFIYPGWNQLVSNLATLRWRTNGDWTCPVVIYAPYGAYLPGGAIWHSQANEAAFAHFPGLSVVIPSTPEDAAGLLWTAMHADDPVIFLAPKHMLWAETTLTEPALAVPIGHARRRTEGSDVTVVAWGNTIEKAFEAMDLMGDQVSVELIDLRSVVPWDRETIEESVRKTGRLVIVQEDTENCSVGQMIISHLAGRADVWSRMVSPPVLVSKGNVLIGYNPIHEYAALPDTARIAGALQRVMAITMERGAISAGNVSVASVEETRESAPASTSGAPHGSVGAVPGAKVDIPVKVPIMGEGIRSARVVTLHKKAGDAVHLDDTLCEVETDKAVYPIEASFAGTFKGWTVKADETVEIGQEIAFITGDAAAAPAASTSHAPAPKPAAGTAARASTPAPARSASVAVGAVREPALSSSITKRLSAVVAANMHLDVPWKAMRTARAAAKAAKLDYSPSMMLAWSVARAMSAHASFRCIVDRDGRILEQAPFDLGVAVALEGDRLATAVVRRAGELKWPDFAAAYAQALTDARAGKIEDVTTPLNLTSLGAFGIERATPIVVPPAMSTLFVGTAHERMINDGGVVYPQEVATLSLTFDHRVVNGAGAAAFMHDLKAQIENFQVPA</sequence>
<evidence type="ECO:0000256" key="12">
    <source>
        <dbReference type="SAM" id="MobiDB-lite"/>
    </source>
</evidence>
<comment type="similarity">
    <text evidence="5">Belongs to the 2-oxoacid dehydrogenase family.</text>
</comment>
<keyword evidence="8" id="KW-0560">Oxidoreductase</keyword>
<dbReference type="GO" id="GO:0006099">
    <property type="term" value="P:tricarboxylic acid cycle"/>
    <property type="evidence" value="ECO:0007669"/>
    <property type="project" value="UniProtKB-UniPathway"/>
</dbReference>
<evidence type="ECO:0000256" key="1">
    <source>
        <dbReference type="ARBA" id="ARBA00001938"/>
    </source>
</evidence>
<dbReference type="InterPro" id="IPR001017">
    <property type="entry name" value="DH_E1"/>
</dbReference>
<protein>
    <recommendedName>
        <fullName evidence="6">3-methyl-2-oxobutanoate dehydrogenase (2-methylpropanoyl-transferring)</fullName>
        <ecNumber evidence="6">1.2.4.4</ecNumber>
    </recommendedName>
</protein>
<dbReference type="CDD" id="cd06849">
    <property type="entry name" value="lipoyl_domain"/>
    <property type="match status" value="1"/>
</dbReference>
<feature type="domain" description="Lipoyl-binding" evidence="13">
    <location>
        <begin position="702"/>
        <end position="777"/>
    </location>
</feature>
<accession>A0A8F9XHQ4</accession>
<gene>
    <name evidence="14" type="ORF">K0B96_02915</name>
</gene>
<dbReference type="SUPFAM" id="SSF52518">
    <property type="entry name" value="Thiamin diphosphate-binding fold (THDP-binding)"/>
    <property type="match status" value="2"/>
</dbReference>
<evidence type="ECO:0000256" key="2">
    <source>
        <dbReference type="ARBA" id="ARBA00001964"/>
    </source>
</evidence>
<dbReference type="GO" id="GO:0009083">
    <property type="term" value="P:branched-chain amino acid catabolic process"/>
    <property type="evidence" value="ECO:0007669"/>
    <property type="project" value="TreeGrafter"/>
</dbReference>
<name>A0A8F9XHQ4_9BACT</name>
<dbReference type="KEGG" id="ole:K0B96_02915"/>
<dbReference type="AlphaFoldDB" id="A0A8F9XHQ4"/>
<dbReference type="PANTHER" id="PTHR42980:SF1">
    <property type="entry name" value="2-OXOISOVALERATE DEHYDROGENASE SUBUNIT BETA, MITOCHONDRIAL"/>
    <property type="match status" value="1"/>
</dbReference>
<dbReference type="InterPro" id="IPR029061">
    <property type="entry name" value="THDP-binding"/>
</dbReference>
<keyword evidence="10" id="KW-0511">Multifunctional enzyme</keyword>
<keyword evidence="7" id="KW-0450">Lipoyl</keyword>
<dbReference type="InterPro" id="IPR011053">
    <property type="entry name" value="Single_hybrid_motif"/>
</dbReference>
<comment type="cofactor">
    <cofactor evidence="1">
        <name>(R)-lipoate</name>
        <dbReference type="ChEBI" id="CHEBI:83088"/>
    </cofactor>
</comment>
<dbReference type="InterPro" id="IPR005475">
    <property type="entry name" value="Transketolase-like_Pyr-bd"/>
</dbReference>
<proteinExistence type="inferred from homology"/>
<dbReference type="GO" id="GO:0007584">
    <property type="term" value="P:response to nutrient"/>
    <property type="evidence" value="ECO:0007669"/>
    <property type="project" value="TreeGrafter"/>
</dbReference>
<dbReference type="SUPFAM" id="SSF52777">
    <property type="entry name" value="CoA-dependent acyltransferases"/>
    <property type="match status" value="1"/>
</dbReference>
<evidence type="ECO:0000259" key="13">
    <source>
        <dbReference type="PROSITE" id="PS50968"/>
    </source>
</evidence>
<dbReference type="InterPro" id="IPR001078">
    <property type="entry name" value="2-oxoacid_DH_actylTfrase"/>
</dbReference>
<dbReference type="InterPro" id="IPR009014">
    <property type="entry name" value="Transketo_C/PFOR_II"/>
</dbReference>
<comment type="catalytic activity">
    <reaction evidence="11">
        <text>N(6)-[(R)-dihydrolipoyl]-L-lysyl-[protein] + succinyl-CoA = N(6)-[(R)-S(8)-succinyldihydrolipoyl]-L-lysyl-[protein] + CoA</text>
        <dbReference type="Rhea" id="RHEA:15213"/>
        <dbReference type="Rhea" id="RHEA-COMP:10475"/>
        <dbReference type="Rhea" id="RHEA-COMP:20092"/>
        <dbReference type="ChEBI" id="CHEBI:57287"/>
        <dbReference type="ChEBI" id="CHEBI:57292"/>
        <dbReference type="ChEBI" id="CHEBI:83100"/>
        <dbReference type="ChEBI" id="CHEBI:83120"/>
        <dbReference type="EC" id="2.3.1.61"/>
    </reaction>
</comment>
<evidence type="ECO:0000256" key="9">
    <source>
        <dbReference type="ARBA" id="ARBA00023052"/>
    </source>
</evidence>
<evidence type="ECO:0000256" key="6">
    <source>
        <dbReference type="ARBA" id="ARBA00012277"/>
    </source>
</evidence>
<dbReference type="GO" id="GO:0004149">
    <property type="term" value="F:dihydrolipoyllysine-residue succinyltransferase activity"/>
    <property type="evidence" value="ECO:0007669"/>
    <property type="project" value="UniProtKB-EC"/>
</dbReference>
<evidence type="ECO:0000256" key="7">
    <source>
        <dbReference type="ARBA" id="ARBA00022823"/>
    </source>
</evidence>
<dbReference type="Gene3D" id="3.40.50.970">
    <property type="match status" value="2"/>
</dbReference>